<evidence type="ECO:0000313" key="3">
    <source>
        <dbReference type="Proteomes" id="UP000315589"/>
    </source>
</evidence>
<accession>A0A554LHM1</accession>
<organism evidence="2 3">
    <name type="scientific">Candidatus Berkelbacteria bacterium Licking1014_85</name>
    <dbReference type="NCBI Taxonomy" id="2017148"/>
    <lineage>
        <taxon>Bacteria</taxon>
        <taxon>Candidatus Berkelbacteria</taxon>
    </lineage>
</organism>
<dbReference type="AlphaFoldDB" id="A0A554LHM1"/>
<dbReference type="Proteomes" id="UP000315589">
    <property type="component" value="Unassembled WGS sequence"/>
</dbReference>
<evidence type="ECO:0000313" key="2">
    <source>
        <dbReference type="EMBL" id="TSC92179.1"/>
    </source>
</evidence>
<feature type="transmembrane region" description="Helical" evidence="1">
    <location>
        <begin position="12"/>
        <end position="34"/>
    </location>
</feature>
<comment type="caution">
    <text evidence="2">The sequence shown here is derived from an EMBL/GenBank/DDBJ whole genome shotgun (WGS) entry which is preliminary data.</text>
</comment>
<evidence type="ECO:0000256" key="1">
    <source>
        <dbReference type="SAM" id="Phobius"/>
    </source>
</evidence>
<feature type="transmembrane region" description="Helical" evidence="1">
    <location>
        <begin position="50"/>
        <end position="69"/>
    </location>
</feature>
<keyword evidence="1" id="KW-0812">Transmembrane</keyword>
<keyword evidence="1" id="KW-1133">Transmembrane helix</keyword>
<reference evidence="2 3" key="1">
    <citation type="submission" date="2017-07" db="EMBL/GenBank/DDBJ databases">
        <title>Mechanisms for carbon and nitrogen cycling indicate functional differentiation within the Candidate Phyla Radiation.</title>
        <authorList>
            <person name="Danczak R.E."/>
            <person name="Johnston M.D."/>
            <person name="Kenah C."/>
            <person name="Slattery M."/>
            <person name="Wrighton K.C."/>
            <person name="Wilkins M.J."/>
        </authorList>
    </citation>
    <scope>NUCLEOTIDE SEQUENCE [LARGE SCALE GENOMIC DNA]</scope>
    <source>
        <strain evidence="2">Licking1014_85</strain>
    </source>
</reference>
<name>A0A554LHM1_9BACT</name>
<keyword evidence="1" id="KW-0472">Membrane</keyword>
<proteinExistence type="predicted"/>
<gene>
    <name evidence="2" type="ORF">CEN91_547</name>
</gene>
<dbReference type="EMBL" id="VMGI01000084">
    <property type="protein sequence ID" value="TSC92179.1"/>
    <property type="molecule type" value="Genomic_DNA"/>
</dbReference>
<sequence length="73" mass="8026">MLGDHQKKSFIGVAIMLIILGVLFFVLGGLGWLYNSSGSGMLMTMPIEKMLAGIIIIALSYIILELELLRTKK</sequence>
<protein>
    <submittedName>
        <fullName evidence="2">Uncharacterized protein</fullName>
    </submittedName>
</protein>